<comment type="caution">
    <text evidence="1">The sequence shown here is derived from an EMBL/GenBank/DDBJ whole genome shotgun (WGS) entry which is preliminary data.</text>
</comment>
<evidence type="ECO:0000313" key="2">
    <source>
        <dbReference type="Proteomes" id="UP000778757"/>
    </source>
</evidence>
<evidence type="ECO:0000313" key="1">
    <source>
        <dbReference type="EMBL" id="NKJ70640.1"/>
    </source>
</evidence>
<keyword evidence="2" id="KW-1185">Reference proteome</keyword>
<gene>
    <name evidence="1" type="ORF">EX191_23270</name>
</gene>
<dbReference type="Proteomes" id="UP000778757">
    <property type="component" value="Unassembled WGS sequence"/>
</dbReference>
<reference evidence="1 2" key="1">
    <citation type="journal article" date="2019" name="Curr. Microbiol.">
        <title>Vibrio chemaguriensis sp. nov., from Sundarbans, Bay of Bengal.</title>
        <authorList>
            <person name="Ghosh A."/>
            <person name="Bhadury P."/>
        </authorList>
    </citation>
    <scope>NUCLEOTIDE SEQUENCE [LARGE SCALE GENOMIC DNA]</scope>
    <source>
        <strain evidence="1 2">Iso1</strain>
    </source>
</reference>
<sequence length="65" mass="7425">MSFLQNPVLDISAKIQIWHYCTADLFFGVADFRLEGRPFFAEKLLGEFPVSKAYLLAEKALSLAW</sequence>
<organism evidence="1 2">
    <name type="scientific">Vibrio chemaguriensis</name>
    <dbReference type="NCBI Taxonomy" id="2527672"/>
    <lineage>
        <taxon>Bacteria</taxon>
        <taxon>Pseudomonadati</taxon>
        <taxon>Pseudomonadota</taxon>
        <taxon>Gammaproteobacteria</taxon>
        <taxon>Vibrionales</taxon>
        <taxon>Vibrionaceae</taxon>
        <taxon>Vibrio</taxon>
    </lineage>
</organism>
<dbReference type="RefSeq" id="WP_193448530.1">
    <property type="nucleotide sequence ID" value="NZ_SHOE01000047.1"/>
</dbReference>
<protein>
    <submittedName>
        <fullName evidence="1">Uncharacterized protein</fullName>
    </submittedName>
</protein>
<name>A0ABX1I2G2_9VIBR</name>
<accession>A0ABX1I2G2</accession>
<dbReference type="EMBL" id="SHOE01000047">
    <property type="protein sequence ID" value="NKJ70640.1"/>
    <property type="molecule type" value="Genomic_DNA"/>
</dbReference>
<proteinExistence type="predicted"/>